<organism evidence="1 2">
    <name type="scientific">Datura stramonium</name>
    <name type="common">Jimsonweed</name>
    <name type="synonym">Common thornapple</name>
    <dbReference type="NCBI Taxonomy" id="4076"/>
    <lineage>
        <taxon>Eukaryota</taxon>
        <taxon>Viridiplantae</taxon>
        <taxon>Streptophyta</taxon>
        <taxon>Embryophyta</taxon>
        <taxon>Tracheophyta</taxon>
        <taxon>Spermatophyta</taxon>
        <taxon>Magnoliopsida</taxon>
        <taxon>eudicotyledons</taxon>
        <taxon>Gunneridae</taxon>
        <taxon>Pentapetalae</taxon>
        <taxon>asterids</taxon>
        <taxon>lamiids</taxon>
        <taxon>Solanales</taxon>
        <taxon>Solanaceae</taxon>
        <taxon>Solanoideae</taxon>
        <taxon>Datureae</taxon>
        <taxon>Datura</taxon>
    </lineage>
</organism>
<evidence type="ECO:0000313" key="2">
    <source>
        <dbReference type="Proteomes" id="UP000823775"/>
    </source>
</evidence>
<proteinExistence type="predicted"/>
<reference evidence="1 2" key="1">
    <citation type="journal article" date="2021" name="BMC Genomics">
        <title>Datura genome reveals duplications of psychoactive alkaloid biosynthetic genes and high mutation rate following tissue culture.</title>
        <authorList>
            <person name="Rajewski A."/>
            <person name="Carter-House D."/>
            <person name="Stajich J."/>
            <person name="Litt A."/>
        </authorList>
    </citation>
    <scope>NUCLEOTIDE SEQUENCE [LARGE SCALE GENOMIC DNA]</scope>
    <source>
        <strain evidence="1">AR-01</strain>
    </source>
</reference>
<comment type="caution">
    <text evidence="1">The sequence shown here is derived from an EMBL/GenBank/DDBJ whole genome shotgun (WGS) entry which is preliminary data.</text>
</comment>
<gene>
    <name evidence="1" type="ORF">HAX54_046882</name>
</gene>
<accession>A0ABS8SS63</accession>
<keyword evidence="2" id="KW-1185">Reference proteome</keyword>
<name>A0ABS8SS63_DATST</name>
<evidence type="ECO:0000313" key="1">
    <source>
        <dbReference type="EMBL" id="MCD7461721.1"/>
    </source>
</evidence>
<dbReference type="EMBL" id="JACEIK010000747">
    <property type="protein sequence ID" value="MCD7461721.1"/>
    <property type="molecule type" value="Genomic_DNA"/>
</dbReference>
<protein>
    <submittedName>
        <fullName evidence="1">Uncharacterized protein</fullName>
    </submittedName>
</protein>
<sequence>MGQGLVIASVLVAGPSSRRSVPIEYMENLSIWRSNVELPERMQNAGATAPDQLLTGVFLLATGELPASRRFSHQFTY</sequence>
<dbReference type="Proteomes" id="UP000823775">
    <property type="component" value="Unassembled WGS sequence"/>
</dbReference>